<evidence type="ECO:0000313" key="2">
    <source>
        <dbReference type="Proteomes" id="UP001500282"/>
    </source>
</evidence>
<reference evidence="1 2" key="1">
    <citation type="journal article" date="2019" name="Int. J. Syst. Evol. Microbiol.">
        <title>The Global Catalogue of Microorganisms (GCM) 10K type strain sequencing project: providing services to taxonomists for standard genome sequencing and annotation.</title>
        <authorList>
            <consortium name="The Broad Institute Genomics Platform"/>
            <consortium name="The Broad Institute Genome Sequencing Center for Infectious Disease"/>
            <person name="Wu L."/>
            <person name="Ma J."/>
        </authorList>
    </citation>
    <scope>NUCLEOTIDE SEQUENCE [LARGE SCALE GENOMIC DNA]</scope>
    <source>
        <strain evidence="1 2">JCM 11448</strain>
    </source>
</reference>
<proteinExistence type="predicted"/>
<evidence type="ECO:0000313" key="1">
    <source>
        <dbReference type="EMBL" id="GAA1291755.1"/>
    </source>
</evidence>
<comment type="caution">
    <text evidence="1">The sequence shown here is derived from an EMBL/GenBank/DDBJ whole genome shotgun (WGS) entry which is preliminary data.</text>
</comment>
<accession>A0ABN1XFB4</accession>
<name>A0ABN1XFB4_9ACTN</name>
<sequence>MGDETRSLHQLAADHATPNGINERIRTTWFDTANSDALGKALDALLSDLR</sequence>
<protein>
    <submittedName>
        <fullName evidence="1">Uncharacterized protein</fullName>
    </submittedName>
</protein>
<keyword evidence="2" id="KW-1185">Reference proteome</keyword>
<dbReference type="Proteomes" id="UP001500282">
    <property type="component" value="Unassembled WGS sequence"/>
</dbReference>
<organism evidence="1 2">
    <name type="scientific">Streptomyces javensis</name>
    <dbReference type="NCBI Taxonomy" id="114698"/>
    <lineage>
        <taxon>Bacteria</taxon>
        <taxon>Bacillati</taxon>
        <taxon>Actinomycetota</taxon>
        <taxon>Actinomycetes</taxon>
        <taxon>Kitasatosporales</taxon>
        <taxon>Streptomycetaceae</taxon>
        <taxon>Streptomyces</taxon>
        <taxon>Streptomyces violaceusniger group</taxon>
    </lineage>
</organism>
<gene>
    <name evidence="1" type="ORF">GCM10009579_66060</name>
</gene>
<dbReference type="EMBL" id="BAAAIH010000049">
    <property type="protein sequence ID" value="GAA1291755.1"/>
    <property type="molecule type" value="Genomic_DNA"/>
</dbReference>